<feature type="domain" description="SIS" evidence="3">
    <location>
        <begin position="53"/>
        <end position="216"/>
    </location>
</feature>
<keyword evidence="2" id="KW-0119">Carbohydrate metabolism</keyword>
<evidence type="ECO:0000256" key="1">
    <source>
        <dbReference type="ARBA" id="ARBA00023239"/>
    </source>
</evidence>
<keyword evidence="5" id="KW-1185">Reference proteome</keyword>
<accession>A0ABS8CJI8</accession>
<gene>
    <name evidence="4" type="ORF">H0485_05980</name>
</gene>
<name>A0ABS8CJI8_9RHOB</name>
<evidence type="ECO:0000313" key="4">
    <source>
        <dbReference type="EMBL" id="MCB5409549.1"/>
    </source>
</evidence>
<dbReference type="PROSITE" id="PS51464">
    <property type="entry name" value="SIS"/>
    <property type="match status" value="1"/>
</dbReference>
<comment type="caution">
    <text evidence="4">The sequence shown here is derived from an EMBL/GenBank/DDBJ whole genome shotgun (WGS) entry which is preliminary data.</text>
</comment>
<dbReference type="EC" id="4.2.1.126" evidence="4"/>
<proteinExistence type="predicted"/>
<dbReference type="PANTHER" id="PTHR10088">
    <property type="entry name" value="GLUCOKINASE REGULATORY PROTEIN"/>
    <property type="match status" value="1"/>
</dbReference>
<organism evidence="4 5">
    <name type="scientific">Pseudogemmobacter faecipullorum</name>
    <dbReference type="NCBI Taxonomy" id="2755041"/>
    <lineage>
        <taxon>Bacteria</taxon>
        <taxon>Pseudomonadati</taxon>
        <taxon>Pseudomonadota</taxon>
        <taxon>Alphaproteobacteria</taxon>
        <taxon>Rhodobacterales</taxon>
        <taxon>Paracoccaceae</taxon>
        <taxon>Pseudogemmobacter</taxon>
    </lineage>
</organism>
<dbReference type="PANTHER" id="PTHR10088:SF4">
    <property type="entry name" value="GLUCOKINASE REGULATORY PROTEIN"/>
    <property type="match status" value="1"/>
</dbReference>
<evidence type="ECO:0000256" key="2">
    <source>
        <dbReference type="ARBA" id="ARBA00023277"/>
    </source>
</evidence>
<dbReference type="InterPro" id="IPR005488">
    <property type="entry name" value="Etherase_MurQ"/>
</dbReference>
<dbReference type="Pfam" id="PF13580">
    <property type="entry name" value="SIS_2"/>
    <property type="match status" value="1"/>
</dbReference>
<keyword evidence="1 4" id="KW-0456">Lyase</keyword>
<dbReference type="InterPro" id="IPR001347">
    <property type="entry name" value="SIS_dom"/>
</dbReference>
<sequence length="293" mass="29204">MSAASTEQLYPGSAGIHRLPAGEVGQRFMTAQIAALSRLEAALPALERAAELMAGALSAGGRAGYAGAGSSGLMALSDALELAGTFGIPPERTPVMFAGGAAALLHMQGGVEDDREAALEDFRASGLGKGDSLILVSASGRTPYALEIATAARAAGVRVTGIANVAGSPLLELAEVAVLLDTGPELIAGSTRLGAATAQKAALNLISVLCGIRLGHVHDGYMVNVVADNCKLAGRAAGIVAALAGSDEHTAHSALAQSDGAVKPAVLIALGQSPEEAQAALASSQGHLDPHLR</sequence>
<dbReference type="InterPro" id="IPR040190">
    <property type="entry name" value="MURQ/GCKR"/>
</dbReference>
<protein>
    <submittedName>
        <fullName evidence="4">N-acetylmuramic acid 6-phosphate etherase</fullName>
        <ecNumber evidence="4">4.2.1.126</ecNumber>
    </submittedName>
</protein>
<evidence type="ECO:0000259" key="3">
    <source>
        <dbReference type="PROSITE" id="PS51464"/>
    </source>
</evidence>
<dbReference type="GO" id="GO:0016829">
    <property type="term" value="F:lyase activity"/>
    <property type="evidence" value="ECO:0007669"/>
    <property type="project" value="UniProtKB-KW"/>
</dbReference>
<dbReference type="EMBL" id="JACDXX010000004">
    <property type="protein sequence ID" value="MCB5409549.1"/>
    <property type="molecule type" value="Genomic_DNA"/>
</dbReference>
<dbReference type="Gene3D" id="3.40.50.10490">
    <property type="entry name" value="Glucose-6-phosphate isomerase like protein, domain 1"/>
    <property type="match status" value="1"/>
</dbReference>
<dbReference type="Proteomes" id="UP001198571">
    <property type="component" value="Unassembled WGS sequence"/>
</dbReference>
<evidence type="ECO:0000313" key="5">
    <source>
        <dbReference type="Proteomes" id="UP001198571"/>
    </source>
</evidence>
<dbReference type="Gene3D" id="1.10.8.1080">
    <property type="match status" value="1"/>
</dbReference>
<dbReference type="NCBIfam" id="NF003915">
    <property type="entry name" value="PRK05441.1"/>
    <property type="match status" value="1"/>
</dbReference>
<dbReference type="CDD" id="cd05007">
    <property type="entry name" value="SIS_Etherase"/>
    <property type="match status" value="1"/>
</dbReference>
<reference evidence="4 5" key="1">
    <citation type="submission" date="2020-07" db="EMBL/GenBank/DDBJ databases">
        <title>Pseudogemmobacter sp. nov., isolated from poultry manure in Taiwan.</title>
        <authorList>
            <person name="Lin S.-Y."/>
            <person name="Tang Y.-S."/>
            <person name="Young C.-C."/>
        </authorList>
    </citation>
    <scope>NUCLEOTIDE SEQUENCE [LARGE SCALE GENOMIC DNA]</scope>
    <source>
        <strain evidence="4 5">CC-YST710</strain>
    </source>
</reference>
<dbReference type="InterPro" id="IPR046348">
    <property type="entry name" value="SIS_dom_sf"/>
</dbReference>
<dbReference type="RefSeq" id="WP_226934455.1">
    <property type="nucleotide sequence ID" value="NZ_JACDXX010000004.1"/>
</dbReference>
<dbReference type="SUPFAM" id="SSF53697">
    <property type="entry name" value="SIS domain"/>
    <property type="match status" value="1"/>
</dbReference>